<dbReference type="STRING" id="29170.A0A368HB16"/>
<dbReference type="Gene3D" id="3.40.33.10">
    <property type="entry name" value="CAP"/>
    <property type="match status" value="2"/>
</dbReference>
<accession>A0A368HB16</accession>
<dbReference type="InterPro" id="IPR014044">
    <property type="entry name" value="CAP_dom"/>
</dbReference>
<dbReference type="InterPro" id="IPR035940">
    <property type="entry name" value="CAP_sf"/>
</dbReference>
<evidence type="ECO:0000259" key="2">
    <source>
        <dbReference type="SMART" id="SM00198"/>
    </source>
</evidence>
<dbReference type="OrthoDB" id="337038at2759"/>
<organism evidence="3 4">
    <name type="scientific">Ancylostoma caninum</name>
    <name type="common">Dog hookworm</name>
    <dbReference type="NCBI Taxonomy" id="29170"/>
    <lineage>
        <taxon>Eukaryota</taxon>
        <taxon>Metazoa</taxon>
        <taxon>Ecdysozoa</taxon>
        <taxon>Nematoda</taxon>
        <taxon>Chromadorea</taxon>
        <taxon>Rhabditida</taxon>
        <taxon>Rhabditina</taxon>
        <taxon>Rhabditomorpha</taxon>
        <taxon>Strongyloidea</taxon>
        <taxon>Ancylostomatidae</taxon>
        <taxon>Ancylostomatinae</taxon>
        <taxon>Ancylostoma</taxon>
    </lineage>
</organism>
<sequence length="447" mass="49776">MAKLSFAALVIASVLPALGEGRPDVFIPPFCGDGLLDKGTIDNGILNPINARREKLAKGTQQNGLTGKNLPRAVNMTQLSWNCQLEQKAINALQYSCVNPDNPIPPTNNEGLANVFSAQFEGANTGATTEEIFKDFLNLYLRRIDVKELSVVDSNPIYSGNDNLLQGYANLARATNTEIGCTVNRCPDYNPRRVTFYCLMNGKNIKDGEPIYQGTTKHETTCSDIICPAGYTYADRMTDHIRHEYELFRSLLANGQIPRKDGKYLPMAANMWKISYDCALEDGAIKYASQCPTTHSEPSSRPNIGENFKTFPATRFTFDTAPKKSVTEWWKKIRDVNYWSGNSVIFRPFHEQEPISSFTQAGDMLIKTSLQLTSVVVFVVVRMGWATSNKVGCSIVKCRNDNRYVGVCRYSPRGNIVNSNVYEVGRPCTRQPTGATSCDTTEGLWFK</sequence>
<proteinExistence type="predicted"/>
<feature type="signal peptide" evidence="1">
    <location>
        <begin position="1"/>
        <end position="21"/>
    </location>
</feature>
<evidence type="ECO:0000313" key="3">
    <source>
        <dbReference type="EMBL" id="RCN52445.1"/>
    </source>
</evidence>
<evidence type="ECO:0000313" key="4">
    <source>
        <dbReference type="Proteomes" id="UP000252519"/>
    </source>
</evidence>
<dbReference type="AlphaFoldDB" id="A0A368HB16"/>
<reference evidence="3 4" key="1">
    <citation type="submission" date="2014-10" db="EMBL/GenBank/DDBJ databases">
        <title>Draft genome of the hookworm Ancylostoma caninum.</title>
        <authorList>
            <person name="Mitreva M."/>
        </authorList>
    </citation>
    <scope>NUCLEOTIDE SEQUENCE [LARGE SCALE GENOMIC DNA]</scope>
    <source>
        <strain evidence="3 4">Baltimore</strain>
    </source>
</reference>
<name>A0A368HB16_ANCCA</name>
<dbReference type="CDD" id="cd05380">
    <property type="entry name" value="CAP_euk"/>
    <property type="match status" value="2"/>
</dbReference>
<keyword evidence="4" id="KW-1185">Reference proteome</keyword>
<comment type="caution">
    <text evidence="3">The sequence shown here is derived from an EMBL/GenBank/DDBJ whole genome shotgun (WGS) entry which is preliminary data.</text>
</comment>
<dbReference type="EMBL" id="JOJR01000007">
    <property type="protein sequence ID" value="RCN52445.1"/>
    <property type="molecule type" value="Genomic_DNA"/>
</dbReference>
<dbReference type="PANTHER" id="PTHR10334">
    <property type="entry name" value="CYSTEINE-RICH SECRETORY PROTEIN-RELATED"/>
    <property type="match status" value="1"/>
</dbReference>
<evidence type="ECO:0000256" key="1">
    <source>
        <dbReference type="SAM" id="SignalP"/>
    </source>
</evidence>
<dbReference type="Proteomes" id="UP000252519">
    <property type="component" value="Unassembled WGS sequence"/>
</dbReference>
<dbReference type="SUPFAM" id="SSF55797">
    <property type="entry name" value="PR-1-like"/>
    <property type="match status" value="2"/>
</dbReference>
<dbReference type="Pfam" id="PF00188">
    <property type="entry name" value="CAP"/>
    <property type="match status" value="2"/>
</dbReference>
<dbReference type="InterPro" id="IPR001283">
    <property type="entry name" value="CRISP-related"/>
</dbReference>
<feature type="domain" description="SCP" evidence="2">
    <location>
        <begin position="235"/>
        <end position="418"/>
    </location>
</feature>
<feature type="chain" id="PRO_5017000403" evidence="1">
    <location>
        <begin position="22"/>
        <end position="447"/>
    </location>
</feature>
<protein>
    <submittedName>
        <fullName evidence="3">SCP-like protein</fullName>
    </submittedName>
</protein>
<dbReference type="SMART" id="SM00198">
    <property type="entry name" value="SCP"/>
    <property type="match status" value="1"/>
</dbReference>
<keyword evidence="1" id="KW-0732">Signal</keyword>
<gene>
    <name evidence="3" type="ORF">ANCCAN_01488</name>
</gene>